<dbReference type="InterPro" id="IPR000485">
    <property type="entry name" value="AsnC-type_HTH_dom"/>
</dbReference>
<dbReference type="GO" id="GO:0005829">
    <property type="term" value="C:cytosol"/>
    <property type="evidence" value="ECO:0007669"/>
    <property type="project" value="TreeGrafter"/>
</dbReference>
<keyword evidence="2" id="KW-0238">DNA-binding</keyword>
<dbReference type="GO" id="GO:0043200">
    <property type="term" value="P:response to amino acid"/>
    <property type="evidence" value="ECO:0007669"/>
    <property type="project" value="TreeGrafter"/>
</dbReference>
<evidence type="ECO:0000256" key="3">
    <source>
        <dbReference type="ARBA" id="ARBA00023163"/>
    </source>
</evidence>
<dbReference type="Pfam" id="PF01037">
    <property type="entry name" value="AsnC_trans_reg"/>
    <property type="match status" value="1"/>
</dbReference>
<evidence type="ECO:0000256" key="2">
    <source>
        <dbReference type="ARBA" id="ARBA00023125"/>
    </source>
</evidence>
<dbReference type="Pfam" id="PF13404">
    <property type="entry name" value="HTH_AsnC-type"/>
    <property type="match status" value="1"/>
</dbReference>
<reference evidence="5" key="1">
    <citation type="submission" date="2020-09" db="EMBL/GenBank/DDBJ databases">
        <title>A novel bacterium of genus Hazenella, isolated from South China Sea.</title>
        <authorList>
            <person name="Huang H."/>
            <person name="Mo K."/>
            <person name="Hu Y."/>
        </authorList>
    </citation>
    <scope>NUCLEOTIDE SEQUENCE</scope>
    <source>
        <strain evidence="5">IB182357</strain>
    </source>
</reference>
<dbReference type="InterPro" id="IPR019888">
    <property type="entry name" value="Tscrpt_reg_AsnC-like"/>
</dbReference>
<organism evidence="5 6">
    <name type="scientific">Polycladospora coralii</name>
    <dbReference type="NCBI Taxonomy" id="2771432"/>
    <lineage>
        <taxon>Bacteria</taxon>
        <taxon>Bacillati</taxon>
        <taxon>Bacillota</taxon>
        <taxon>Bacilli</taxon>
        <taxon>Bacillales</taxon>
        <taxon>Thermoactinomycetaceae</taxon>
        <taxon>Polycladospora</taxon>
    </lineage>
</organism>
<dbReference type="RefSeq" id="WP_191140443.1">
    <property type="nucleotide sequence ID" value="NZ_JACXAG020000006.1"/>
</dbReference>
<dbReference type="Gene3D" id="1.10.10.10">
    <property type="entry name" value="Winged helix-like DNA-binding domain superfamily/Winged helix DNA-binding domain"/>
    <property type="match status" value="1"/>
</dbReference>
<dbReference type="SUPFAM" id="SSF54909">
    <property type="entry name" value="Dimeric alpha+beta barrel"/>
    <property type="match status" value="1"/>
</dbReference>
<dbReference type="PRINTS" id="PR00033">
    <property type="entry name" value="HTHASNC"/>
</dbReference>
<dbReference type="PROSITE" id="PS50956">
    <property type="entry name" value="HTH_ASNC_2"/>
    <property type="match status" value="1"/>
</dbReference>
<sequence>MKMDEIDGLIVHELKQNSRLSMRELAKKVNLSAPSVAERVKKLEIEGVIKGYSVVLDQAKMGSPVQVLMEVTVRNGAYDAFRRELSRRNEIEFAYRVAGKACFFLKINLASLEELEKFIDEVRAQVMTESYIILSQVK</sequence>
<proteinExistence type="predicted"/>
<dbReference type="PANTHER" id="PTHR30154:SF53">
    <property type="entry name" value="HTH-TYPE TRANSCRIPTIONAL REGULATOR LRPC"/>
    <property type="match status" value="1"/>
</dbReference>
<dbReference type="AlphaFoldDB" id="A0A926N991"/>
<evidence type="ECO:0000313" key="6">
    <source>
        <dbReference type="Proteomes" id="UP000661691"/>
    </source>
</evidence>
<keyword evidence="6" id="KW-1185">Reference proteome</keyword>
<dbReference type="EMBL" id="JACXAH010000011">
    <property type="protein sequence ID" value="MBD1372516.1"/>
    <property type="molecule type" value="Genomic_DNA"/>
</dbReference>
<dbReference type="Gene3D" id="3.30.70.920">
    <property type="match status" value="1"/>
</dbReference>
<dbReference type="PROSITE" id="PS00519">
    <property type="entry name" value="HTH_ASNC_1"/>
    <property type="match status" value="1"/>
</dbReference>
<dbReference type="InterPro" id="IPR019885">
    <property type="entry name" value="Tscrpt_reg_HTH_AsnC-type_CS"/>
</dbReference>
<accession>A0A926N991</accession>
<name>A0A926N991_9BACL</name>
<dbReference type="SMART" id="SM00344">
    <property type="entry name" value="HTH_ASNC"/>
    <property type="match status" value="1"/>
</dbReference>
<protein>
    <submittedName>
        <fullName evidence="5">Lrp/AsnC family transcriptional regulator</fullName>
    </submittedName>
</protein>
<dbReference type="Proteomes" id="UP000661691">
    <property type="component" value="Unassembled WGS sequence"/>
</dbReference>
<evidence type="ECO:0000259" key="4">
    <source>
        <dbReference type="PROSITE" id="PS50956"/>
    </source>
</evidence>
<dbReference type="GO" id="GO:0043565">
    <property type="term" value="F:sequence-specific DNA binding"/>
    <property type="evidence" value="ECO:0007669"/>
    <property type="project" value="InterPro"/>
</dbReference>
<dbReference type="InterPro" id="IPR019887">
    <property type="entry name" value="Tscrpt_reg_AsnC/Lrp_C"/>
</dbReference>
<dbReference type="PANTHER" id="PTHR30154">
    <property type="entry name" value="LEUCINE-RESPONSIVE REGULATORY PROTEIN"/>
    <property type="match status" value="1"/>
</dbReference>
<dbReference type="SUPFAM" id="SSF46785">
    <property type="entry name" value="Winged helix' DNA-binding domain"/>
    <property type="match status" value="1"/>
</dbReference>
<keyword evidence="3" id="KW-0804">Transcription</keyword>
<keyword evidence="1" id="KW-0805">Transcription regulation</keyword>
<comment type="caution">
    <text evidence="5">The sequence shown here is derived from an EMBL/GenBank/DDBJ whole genome shotgun (WGS) entry which is preliminary data.</text>
</comment>
<evidence type="ECO:0000313" key="5">
    <source>
        <dbReference type="EMBL" id="MBD1372516.1"/>
    </source>
</evidence>
<dbReference type="InterPro" id="IPR036390">
    <property type="entry name" value="WH_DNA-bd_sf"/>
</dbReference>
<dbReference type="InterPro" id="IPR011008">
    <property type="entry name" value="Dimeric_a/b-barrel"/>
</dbReference>
<dbReference type="InterPro" id="IPR036388">
    <property type="entry name" value="WH-like_DNA-bd_sf"/>
</dbReference>
<dbReference type="FunFam" id="1.10.10.10:FF:000186">
    <property type="entry name" value="AsnC family transcriptional regulator"/>
    <property type="match status" value="1"/>
</dbReference>
<gene>
    <name evidence="5" type="ORF">IC620_09135</name>
</gene>
<feature type="domain" description="HTH asnC-type" evidence="4">
    <location>
        <begin position="3"/>
        <end position="64"/>
    </location>
</feature>
<evidence type="ECO:0000256" key="1">
    <source>
        <dbReference type="ARBA" id="ARBA00023015"/>
    </source>
</evidence>